<feature type="non-terminal residue" evidence="2">
    <location>
        <position position="81"/>
    </location>
</feature>
<evidence type="ECO:0000313" key="2">
    <source>
        <dbReference type="EMBL" id="KAJ7753049.1"/>
    </source>
</evidence>
<proteinExistence type="predicted"/>
<dbReference type="AlphaFoldDB" id="A0AAD7NB94"/>
<reference evidence="2" key="1">
    <citation type="submission" date="2023-03" db="EMBL/GenBank/DDBJ databases">
        <title>Massive genome expansion in bonnet fungi (Mycena s.s.) driven by repeated elements and novel gene families across ecological guilds.</title>
        <authorList>
            <consortium name="Lawrence Berkeley National Laboratory"/>
            <person name="Harder C.B."/>
            <person name="Miyauchi S."/>
            <person name="Viragh M."/>
            <person name="Kuo A."/>
            <person name="Thoen E."/>
            <person name="Andreopoulos B."/>
            <person name="Lu D."/>
            <person name="Skrede I."/>
            <person name="Drula E."/>
            <person name="Henrissat B."/>
            <person name="Morin E."/>
            <person name="Kohler A."/>
            <person name="Barry K."/>
            <person name="LaButti K."/>
            <person name="Morin E."/>
            <person name="Salamov A."/>
            <person name="Lipzen A."/>
            <person name="Mereny Z."/>
            <person name="Hegedus B."/>
            <person name="Baldrian P."/>
            <person name="Stursova M."/>
            <person name="Weitz H."/>
            <person name="Taylor A."/>
            <person name="Grigoriev I.V."/>
            <person name="Nagy L.G."/>
            <person name="Martin F."/>
            <person name="Kauserud H."/>
        </authorList>
    </citation>
    <scope>NUCLEOTIDE SEQUENCE</scope>
    <source>
        <strain evidence="2">CBHHK188m</strain>
    </source>
</reference>
<organism evidence="2 3">
    <name type="scientific">Mycena maculata</name>
    <dbReference type="NCBI Taxonomy" id="230809"/>
    <lineage>
        <taxon>Eukaryota</taxon>
        <taxon>Fungi</taxon>
        <taxon>Dikarya</taxon>
        <taxon>Basidiomycota</taxon>
        <taxon>Agaricomycotina</taxon>
        <taxon>Agaricomycetes</taxon>
        <taxon>Agaricomycetidae</taxon>
        <taxon>Agaricales</taxon>
        <taxon>Marasmiineae</taxon>
        <taxon>Mycenaceae</taxon>
        <taxon>Mycena</taxon>
    </lineage>
</organism>
<protein>
    <submittedName>
        <fullName evidence="2">Uncharacterized protein</fullName>
    </submittedName>
</protein>
<feature type="transmembrane region" description="Helical" evidence="1">
    <location>
        <begin position="29"/>
        <end position="49"/>
    </location>
</feature>
<keyword evidence="3" id="KW-1185">Reference proteome</keyword>
<keyword evidence="1" id="KW-0812">Transmembrane</keyword>
<gene>
    <name evidence="2" type="ORF">DFH07DRAFT_744573</name>
</gene>
<dbReference type="EMBL" id="JARJLG010000072">
    <property type="protein sequence ID" value="KAJ7753049.1"/>
    <property type="molecule type" value="Genomic_DNA"/>
</dbReference>
<dbReference type="Proteomes" id="UP001215280">
    <property type="component" value="Unassembled WGS sequence"/>
</dbReference>
<keyword evidence="1" id="KW-1133">Transmembrane helix</keyword>
<accession>A0AAD7NB94</accession>
<comment type="caution">
    <text evidence="2">The sequence shown here is derived from an EMBL/GenBank/DDBJ whole genome shotgun (WGS) entry which is preliminary data.</text>
</comment>
<evidence type="ECO:0000313" key="3">
    <source>
        <dbReference type="Proteomes" id="UP001215280"/>
    </source>
</evidence>
<keyword evidence="1" id="KW-0472">Membrane</keyword>
<name>A0AAD7NB94_9AGAR</name>
<sequence length="81" mass="9187">MGRLIQEDEGIEGCGYFHRKREMDVFQELHVLGNIVRILVTLVISPLYLLTPRVVVAAVVNYIRSSWLLEFATTPDAVLSN</sequence>
<evidence type="ECO:0000256" key="1">
    <source>
        <dbReference type="SAM" id="Phobius"/>
    </source>
</evidence>